<evidence type="ECO:0000256" key="2">
    <source>
        <dbReference type="SAM" id="Phobius"/>
    </source>
</evidence>
<evidence type="ECO:0000256" key="1">
    <source>
        <dbReference type="SAM" id="MobiDB-lite"/>
    </source>
</evidence>
<keyword evidence="2" id="KW-0472">Membrane</keyword>
<gene>
    <name evidence="3" type="ORF">DAEQUDRAFT_765381</name>
</gene>
<feature type="transmembrane region" description="Helical" evidence="2">
    <location>
        <begin position="41"/>
        <end position="63"/>
    </location>
</feature>
<organism evidence="3 4">
    <name type="scientific">Daedalea quercina L-15889</name>
    <dbReference type="NCBI Taxonomy" id="1314783"/>
    <lineage>
        <taxon>Eukaryota</taxon>
        <taxon>Fungi</taxon>
        <taxon>Dikarya</taxon>
        <taxon>Basidiomycota</taxon>
        <taxon>Agaricomycotina</taxon>
        <taxon>Agaricomycetes</taxon>
        <taxon>Polyporales</taxon>
        <taxon>Fomitopsis</taxon>
    </lineage>
</organism>
<dbReference type="EMBL" id="KV429057">
    <property type="protein sequence ID" value="KZT69539.1"/>
    <property type="molecule type" value="Genomic_DNA"/>
</dbReference>
<name>A0A165QJ38_9APHY</name>
<accession>A0A165QJ38</accession>
<keyword evidence="4" id="KW-1185">Reference proteome</keyword>
<keyword evidence="2" id="KW-0812">Transmembrane</keyword>
<feature type="region of interest" description="Disordered" evidence="1">
    <location>
        <begin position="245"/>
        <end position="281"/>
    </location>
</feature>
<keyword evidence="2" id="KW-1133">Transmembrane helix</keyword>
<proteinExistence type="predicted"/>
<reference evidence="3 4" key="1">
    <citation type="journal article" date="2016" name="Mol. Biol. Evol.">
        <title>Comparative Genomics of Early-Diverging Mushroom-Forming Fungi Provides Insights into the Origins of Lignocellulose Decay Capabilities.</title>
        <authorList>
            <person name="Nagy L.G."/>
            <person name="Riley R."/>
            <person name="Tritt A."/>
            <person name="Adam C."/>
            <person name="Daum C."/>
            <person name="Floudas D."/>
            <person name="Sun H."/>
            <person name="Yadav J.S."/>
            <person name="Pangilinan J."/>
            <person name="Larsson K.H."/>
            <person name="Matsuura K."/>
            <person name="Barry K."/>
            <person name="Labutti K."/>
            <person name="Kuo R."/>
            <person name="Ohm R.A."/>
            <person name="Bhattacharya S.S."/>
            <person name="Shirouzu T."/>
            <person name="Yoshinaga Y."/>
            <person name="Martin F.M."/>
            <person name="Grigoriev I.V."/>
            <person name="Hibbett D.S."/>
        </authorList>
    </citation>
    <scope>NUCLEOTIDE SEQUENCE [LARGE SCALE GENOMIC DNA]</scope>
    <source>
        <strain evidence="3 4">L-15889</strain>
    </source>
</reference>
<evidence type="ECO:0000313" key="4">
    <source>
        <dbReference type="Proteomes" id="UP000076727"/>
    </source>
</evidence>
<dbReference type="OrthoDB" id="2796890at2759"/>
<dbReference type="Proteomes" id="UP000076727">
    <property type="component" value="Unassembled WGS sequence"/>
</dbReference>
<evidence type="ECO:0000313" key="3">
    <source>
        <dbReference type="EMBL" id="KZT69539.1"/>
    </source>
</evidence>
<dbReference type="AlphaFoldDB" id="A0A165QJ38"/>
<protein>
    <submittedName>
        <fullName evidence="3">Uncharacterized protein</fullName>
    </submittedName>
</protein>
<sequence>MPFVTNITTTAPAEHTTPALEQHLHVLASTTDENEPGAGTIVAGVTVGVVACVLFLVLGWYLLRTRKQQASWDYAPPGEPDDVTDNMKPYIITPYIVPATTPYSHPGTPDAGTISPSHTLEDELELDIATLSYDAASPISRSAQTHEPDARSDIAMCGLDDRTRSPLLRSTNNRVTSSSIVLSRMASPTPSVVLEPTRASLEGSCPAPPAGSLTVGIASVAGGLKEKAKKKRKSKIRSVPRPLSFCIDKSRTGHSPLVEVPPLPPTSSLSVTRGSDVWSVD</sequence>